<evidence type="ECO:0000256" key="8">
    <source>
        <dbReference type="ARBA" id="ARBA00019357"/>
    </source>
</evidence>
<dbReference type="Proteomes" id="UP000055590">
    <property type="component" value="Chromosome"/>
</dbReference>
<reference evidence="25 26" key="1">
    <citation type="submission" date="2015-08" db="EMBL/GenBank/DDBJ databases">
        <authorList>
            <person name="Babu N.S."/>
            <person name="Beckwith C.J."/>
            <person name="Beseler K.G."/>
            <person name="Brison A."/>
            <person name="Carone J.V."/>
            <person name="Caskin T.P."/>
            <person name="Diamond M."/>
            <person name="Durham M.E."/>
            <person name="Foxe J.M."/>
            <person name="Go M."/>
            <person name="Henderson B.A."/>
            <person name="Jones I.B."/>
            <person name="McGettigan J.A."/>
            <person name="Micheletti S.J."/>
            <person name="Nasrallah M.E."/>
            <person name="Ortiz D."/>
            <person name="Piller C.R."/>
            <person name="Privatt S.R."/>
            <person name="Schneider S.L."/>
            <person name="Sharp S."/>
            <person name="Smith T.C."/>
            <person name="Stanton J.D."/>
            <person name="Ullery H.E."/>
            <person name="Wilson R.J."/>
            <person name="Serrano M.G."/>
            <person name="Buck G."/>
            <person name="Lee V."/>
            <person name="Wang Y."/>
            <person name="Carvalho R."/>
            <person name="Voegtly L."/>
            <person name="Shi R."/>
            <person name="Duckworth R."/>
            <person name="Johnson A."/>
            <person name="Loviza R."/>
            <person name="Walstead R."/>
            <person name="Shah Z."/>
            <person name="Kiflezghi M."/>
            <person name="Wade K."/>
            <person name="Ball S.L."/>
            <person name="Bradley K.W."/>
            <person name="Asai D.J."/>
            <person name="Bowman C.A."/>
            <person name="Russell D.A."/>
            <person name="Pope W.H."/>
            <person name="Jacobs-Sera D."/>
            <person name="Hendrix R.W."/>
            <person name="Hatfull G.F."/>
        </authorList>
    </citation>
    <scope>NUCLEOTIDE SEQUENCE [LARGE SCALE GENOMIC DNA]</scope>
    <source>
        <strain evidence="25 26">DSM 27710</strain>
    </source>
</reference>
<keyword evidence="12 22" id="KW-0067">ATP-binding</keyword>
<accession>A0A0K1P8M7</accession>
<dbReference type="FunFam" id="3.40.1190.10:FF:000011">
    <property type="entry name" value="Folylpolyglutamate synthase/dihydrofolate synthase"/>
    <property type="match status" value="1"/>
</dbReference>
<evidence type="ECO:0000256" key="5">
    <source>
        <dbReference type="ARBA" id="ARBA00008276"/>
    </source>
</evidence>
<dbReference type="RefSeq" id="WP_050724400.1">
    <property type="nucleotide sequence ID" value="NZ_CP012332.1"/>
</dbReference>
<dbReference type="InterPro" id="IPR001645">
    <property type="entry name" value="Folylpolyglutamate_synth"/>
</dbReference>
<sequence length="428" mass="44761">MTKVEELLATLPQSSIHLGLERITAACQALGDPQGRFDSVLVAGTNGKGSTCAFLASALARTGRKVGLYTSPHLVSFRERIRIDGAPISSEALERAGARLRAVWPPFGDHPDALTYFEAATALAFEAFAQAGVEIAVLEVGLGGRLDATNVPGTRLCATAITRIGFDHMEYLGTTLDAIAGEKAAIARFGVPMVVAPQPDEAMEAIRRKAETVSAPLVEVGRDAALVRAHGGLEYRGPDWALEGLTLGLAGEHQLQNAAVAVAVLEAAVPRLGAGPDEAREGLAEARWPGRLEVISAAWGERPRVILDGAHNPDGALALAESFPRLWPGVRPQVVFGVLGDKDRLPMMRAIFPLAGEVHLCLPPSPRAVPTETLAQEAASFSARLHLHPSPESALEAASSLAGPAGTVLVCGSLYLVGAIRGLICGAP</sequence>
<evidence type="ECO:0000256" key="18">
    <source>
        <dbReference type="ARBA" id="ARBA00047493"/>
    </source>
</evidence>
<dbReference type="InterPro" id="IPR036615">
    <property type="entry name" value="Mur_ligase_C_dom_sf"/>
</dbReference>
<dbReference type="GO" id="GO:0005737">
    <property type="term" value="C:cytoplasm"/>
    <property type="evidence" value="ECO:0007669"/>
    <property type="project" value="TreeGrafter"/>
</dbReference>
<dbReference type="SUPFAM" id="SSF53244">
    <property type="entry name" value="MurD-like peptide ligases, peptide-binding domain"/>
    <property type="match status" value="1"/>
</dbReference>
<name>A0A0K1P8M7_9BACT</name>
<dbReference type="PANTHER" id="PTHR11136">
    <property type="entry name" value="FOLYLPOLYGLUTAMATE SYNTHASE-RELATED"/>
    <property type="match status" value="1"/>
</dbReference>
<dbReference type="Pfam" id="PF08245">
    <property type="entry name" value="Mur_ligase_M"/>
    <property type="match status" value="1"/>
</dbReference>
<dbReference type="GO" id="GO:0005524">
    <property type="term" value="F:ATP binding"/>
    <property type="evidence" value="ECO:0007669"/>
    <property type="project" value="UniProtKB-KW"/>
</dbReference>
<evidence type="ECO:0000256" key="21">
    <source>
        <dbReference type="ARBA" id="ARBA00049161"/>
    </source>
</evidence>
<keyword evidence="26" id="KW-1185">Reference proteome</keyword>
<evidence type="ECO:0000256" key="11">
    <source>
        <dbReference type="ARBA" id="ARBA00022741"/>
    </source>
</evidence>
<evidence type="ECO:0000313" key="26">
    <source>
        <dbReference type="Proteomes" id="UP000055590"/>
    </source>
</evidence>
<keyword evidence="11 22" id="KW-0547">Nucleotide-binding</keyword>
<evidence type="ECO:0000256" key="10">
    <source>
        <dbReference type="ARBA" id="ARBA00022723"/>
    </source>
</evidence>
<dbReference type="InterPro" id="IPR013221">
    <property type="entry name" value="Mur_ligase_cen"/>
</dbReference>
<dbReference type="Gene3D" id="3.40.1190.10">
    <property type="entry name" value="Mur-like, catalytic domain"/>
    <property type="match status" value="1"/>
</dbReference>
<dbReference type="NCBIfam" id="TIGR01499">
    <property type="entry name" value="folC"/>
    <property type="match status" value="1"/>
</dbReference>
<feature type="domain" description="Mur ligase central" evidence="24">
    <location>
        <begin position="42"/>
        <end position="264"/>
    </location>
</feature>
<keyword evidence="14" id="KW-0289">Folate biosynthesis</keyword>
<gene>
    <name evidence="25" type="ORF">AKJ08_0262</name>
</gene>
<keyword evidence="10" id="KW-0479">Metal-binding</keyword>
<comment type="catalytic activity">
    <reaction evidence="18">
        <text>(6S)-5,6,7,8-tetrahydrofolyl-(gamma-L-Glu)(n) + L-glutamate + ATP = (6S)-5,6,7,8-tetrahydrofolyl-(gamma-L-Glu)(n+1) + ADP + phosphate + H(+)</text>
        <dbReference type="Rhea" id="RHEA:10580"/>
        <dbReference type="Rhea" id="RHEA-COMP:14738"/>
        <dbReference type="Rhea" id="RHEA-COMP:14740"/>
        <dbReference type="ChEBI" id="CHEBI:15378"/>
        <dbReference type="ChEBI" id="CHEBI:29985"/>
        <dbReference type="ChEBI" id="CHEBI:30616"/>
        <dbReference type="ChEBI" id="CHEBI:43474"/>
        <dbReference type="ChEBI" id="CHEBI:141005"/>
        <dbReference type="ChEBI" id="CHEBI:456216"/>
        <dbReference type="EC" id="6.3.2.17"/>
    </reaction>
</comment>
<evidence type="ECO:0000256" key="1">
    <source>
        <dbReference type="ARBA" id="ARBA00001946"/>
    </source>
</evidence>
<dbReference type="GO" id="GO:0046654">
    <property type="term" value="P:tetrahydrofolate biosynthetic process"/>
    <property type="evidence" value="ECO:0007669"/>
    <property type="project" value="UniProtKB-UniPathway"/>
</dbReference>
<evidence type="ECO:0000256" key="19">
    <source>
        <dbReference type="ARBA" id="ARBA00047808"/>
    </source>
</evidence>
<dbReference type="GO" id="GO:0004326">
    <property type="term" value="F:tetrahydrofolylpolyglutamate synthase activity"/>
    <property type="evidence" value="ECO:0007669"/>
    <property type="project" value="UniProtKB-EC"/>
</dbReference>
<protein>
    <recommendedName>
        <fullName evidence="8">Dihydrofolate synthase/folylpolyglutamate synthase</fullName>
        <ecNumber evidence="6">6.3.2.12</ecNumber>
        <ecNumber evidence="7">6.3.2.17</ecNumber>
    </recommendedName>
    <alternativeName>
        <fullName evidence="17">Folylpoly-gamma-glutamate synthetase-dihydrofolate synthetase</fullName>
    </alternativeName>
    <alternativeName>
        <fullName evidence="15">Folylpolyglutamate synthetase</fullName>
    </alternativeName>
    <alternativeName>
        <fullName evidence="16">Tetrahydrofolylpolyglutamate synthase</fullName>
    </alternativeName>
</protein>
<dbReference type="PATRIC" id="fig|1391653.3.peg.274"/>
<dbReference type="Pfam" id="PF02875">
    <property type="entry name" value="Mur_ligase_C"/>
    <property type="match status" value="1"/>
</dbReference>
<comment type="similarity">
    <text evidence="5 22">Belongs to the folylpolyglutamate synthase family.</text>
</comment>
<dbReference type="EMBL" id="CP012332">
    <property type="protein sequence ID" value="AKU89875.1"/>
    <property type="molecule type" value="Genomic_DNA"/>
</dbReference>
<comment type="pathway">
    <text evidence="3">Cofactor biosynthesis; tetrahydrofolate biosynthesis; 7,8-dihydrofolate from 2-amino-4-hydroxy-6-hydroxymethyl-7,8-dihydropteridine diphosphate and 4-aminobenzoate: step 2/2.</text>
</comment>
<evidence type="ECO:0000256" key="7">
    <source>
        <dbReference type="ARBA" id="ARBA00013025"/>
    </source>
</evidence>
<dbReference type="InterPro" id="IPR036565">
    <property type="entry name" value="Mur-like_cat_sf"/>
</dbReference>
<evidence type="ECO:0000256" key="4">
    <source>
        <dbReference type="ARBA" id="ARBA00005150"/>
    </source>
</evidence>
<comment type="catalytic activity">
    <reaction evidence="19">
        <text>10-formyltetrahydrofolyl-(gamma-L-Glu)(n) + L-glutamate + ATP = 10-formyltetrahydrofolyl-(gamma-L-Glu)(n+1) + ADP + phosphate + H(+)</text>
        <dbReference type="Rhea" id="RHEA:51904"/>
        <dbReference type="Rhea" id="RHEA-COMP:13088"/>
        <dbReference type="Rhea" id="RHEA-COMP:14300"/>
        <dbReference type="ChEBI" id="CHEBI:15378"/>
        <dbReference type="ChEBI" id="CHEBI:29985"/>
        <dbReference type="ChEBI" id="CHEBI:30616"/>
        <dbReference type="ChEBI" id="CHEBI:43474"/>
        <dbReference type="ChEBI" id="CHEBI:134413"/>
        <dbReference type="ChEBI" id="CHEBI:456216"/>
        <dbReference type="EC" id="6.3.2.17"/>
    </reaction>
</comment>
<dbReference type="GO" id="GO:0046656">
    <property type="term" value="P:folic acid biosynthetic process"/>
    <property type="evidence" value="ECO:0007669"/>
    <property type="project" value="UniProtKB-KW"/>
</dbReference>
<dbReference type="EC" id="6.3.2.12" evidence="6"/>
<dbReference type="InterPro" id="IPR004101">
    <property type="entry name" value="Mur_ligase_C"/>
</dbReference>
<dbReference type="KEGG" id="vin:AKJ08_0262"/>
<dbReference type="OrthoDB" id="9809356at2"/>
<comment type="function">
    <text evidence="2">Functions in two distinct reactions of the de novo folate biosynthetic pathway. Catalyzes the addition of a glutamate residue to dihydropteroate (7,8-dihydropteroate or H2Pte) to form dihydrofolate (7,8-dihydrofolate monoglutamate or H2Pte-Glu). Also catalyzes successive additions of L-glutamate to tetrahydrofolate or 10-formyltetrahydrofolate or 5,10-methylenetetrahydrofolate, leading to folylpolyglutamate derivatives.</text>
</comment>
<evidence type="ECO:0000256" key="3">
    <source>
        <dbReference type="ARBA" id="ARBA00004799"/>
    </source>
</evidence>
<comment type="catalytic activity">
    <reaction evidence="21">
        <text>7,8-dihydropteroate + L-glutamate + ATP = 7,8-dihydrofolate + ADP + phosphate + H(+)</text>
        <dbReference type="Rhea" id="RHEA:23584"/>
        <dbReference type="ChEBI" id="CHEBI:15378"/>
        <dbReference type="ChEBI" id="CHEBI:17839"/>
        <dbReference type="ChEBI" id="CHEBI:29985"/>
        <dbReference type="ChEBI" id="CHEBI:30616"/>
        <dbReference type="ChEBI" id="CHEBI:43474"/>
        <dbReference type="ChEBI" id="CHEBI:57451"/>
        <dbReference type="ChEBI" id="CHEBI:456216"/>
        <dbReference type="EC" id="6.3.2.12"/>
    </reaction>
</comment>
<evidence type="ECO:0000256" key="22">
    <source>
        <dbReference type="PIRNR" id="PIRNR001563"/>
    </source>
</evidence>
<keyword evidence="9 22" id="KW-0436">Ligase</keyword>
<evidence type="ECO:0000256" key="6">
    <source>
        <dbReference type="ARBA" id="ARBA00013023"/>
    </source>
</evidence>
<dbReference type="AlphaFoldDB" id="A0A0K1P8M7"/>
<keyword evidence="13" id="KW-0460">Magnesium</keyword>
<evidence type="ECO:0000259" key="23">
    <source>
        <dbReference type="Pfam" id="PF02875"/>
    </source>
</evidence>
<comment type="cofactor">
    <cofactor evidence="1">
        <name>Mg(2+)</name>
        <dbReference type="ChEBI" id="CHEBI:18420"/>
    </cofactor>
</comment>
<evidence type="ECO:0000256" key="16">
    <source>
        <dbReference type="ARBA" id="ARBA00030592"/>
    </source>
</evidence>
<dbReference type="EC" id="6.3.2.17" evidence="7"/>
<evidence type="ECO:0000256" key="14">
    <source>
        <dbReference type="ARBA" id="ARBA00022909"/>
    </source>
</evidence>
<evidence type="ECO:0000256" key="17">
    <source>
        <dbReference type="ARBA" id="ARBA00032510"/>
    </source>
</evidence>
<dbReference type="STRING" id="1391653.AKJ08_0262"/>
<evidence type="ECO:0000256" key="13">
    <source>
        <dbReference type="ARBA" id="ARBA00022842"/>
    </source>
</evidence>
<proteinExistence type="inferred from homology"/>
<dbReference type="SUPFAM" id="SSF53623">
    <property type="entry name" value="MurD-like peptide ligases, catalytic domain"/>
    <property type="match status" value="1"/>
</dbReference>
<dbReference type="PIRSF" id="PIRSF001563">
    <property type="entry name" value="Folylpolyglu_synth"/>
    <property type="match status" value="1"/>
</dbReference>
<dbReference type="GO" id="GO:0046872">
    <property type="term" value="F:metal ion binding"/>
    <property type="evidence" value="ECO:0007669"/>
    <property type="project" value="UniProtKB-KW"/>
</dbReference>
<evidence type="ECO:0000256" key="20">
    <source>
        <dbReference type="ARBA" id="ARBA00049035"/>
    </source>
</evidence>
<evidence type="ECO:0000259" key="24">
    <source>
        <dbReference type="Pfam" id="PF08245"/>
    </source>
</evidence>
<evidence type="ECO:0000256" key="12">
    <source>
        <dbReference type="ARBA" id="ARBA00022840"/>
    </source>
</evidence>
<comment type="pathway">
    <text evidence="4">Cofactor biosynthesis; tetrahydrofolylpolyglutamate biosynthesis.</text>
</comment>
<dbReference type="GO" id="GO:0008841">
    <property type="term" value="F:dihydrofolate synthase activity"/>
    <property type="evidence" value="ECO:0007669"/>
    <property type="project" value="UniProtKB-EC"/>
</dbReference>
<evidence type="ECO:0000256" key="9">
    <source>
        <dbReference type="ARBA" id="ARBA00022598"/>
    </source>
</evidence>
<dbReference type="UniPathway" id="UPA00077">
    <property type="reaction ID" value="UER00157"/>
</dbReference>
<dbReference type="Gene3D" id="3.90.190.20">
    <property type="entry name" value="Mur ligase, C-terminal domain"/>
    <property type="match status" value="1"/>
</dbReference>
<evidence type="ECO:0000313" key="25">
    <source>
        <dbReference type="EMBL" id="AKU89875.1"/>
    </source>
</evidence>
<comment type="catalytic activity">
    <reaction evidence="20">
        <text>(6R)-5,10-methylenetetrahydrofolyl-(gamma-L-Glu)(n) + L-glutamate + ATP = (6R)-5,10-methylenetetrahydrofolyl-(gamma-L-Glu)(n+1) + ADP + phosphate + H(+)</text>
        <dbReference type="Rhea" id="RHEA:51912"/>
        <dbReference type="Rhea" id="RHEA-COMP:13257"/>
        <dbReference type="Rhea" id="RHEA-COMP:13258"/>
        <dbReference type="ChEBI" id="CHEBI:15378"/>
        <dbReference type="ChEBI" id="CHEBI:29985"/>
        <dbReference type="ChEBI" id="CHEBI:30616"/>
        <dbReference type="ChEBI" id="CHEBI:43474"/>
        <dbReference type="ChEBI" id="CHEBI:136572"/>
        <dbReference type="ChEBI" id="CHEBI:456216"/>
        <dbReference type="EC" id="6.3.2.17"/>
    </reaction>
</comment>
<evidence type="ECO:0000256" key="15">
    <source>
        <dbReference type="ARBA" id="ARBA00030048"/>
    </source>
</evidence>
<evidence type="ECO:0000256" key="2">
    <source>
        <dbReference type="ARBA" id="ARBA00002714"/>
    </source>
</evidence>
<feature type="domain" description="Mur ligase C-terminal" evidence="23">
    <location>
        <begin position="290"/>
        <end position="413"/>
    </location>
</feature>
<dbReference type="PANTHER" id="PTHR11136:SF0">
    <property type="entry name" value="DIHYDROFOLATE SYNTHETASE-RELATED"/>
    <property type="match status" value="1"/>
</dbReference>
<organism evidence="25 26">
    <name type="scientific">Vulgatibacter incomptus</name>
    <dbReference type="NCBI Taxonomy" id="1391653"/>
    <lineage>
        <taxon>Bacteria</taxon>
        <taxon>Pseudomonadati</taxon>
        <taxon>Myxococcota</taxon>
        <taxon>Myxococcia</taxon>
        <taxon>Myxococcales</taxon>
        <taxon>Cystobacterineae</taxon>
        <taxon>Vulgatibacteraceae</taxon>
        <taxon>Vulgatibacter</taxon>
    </lineage>
</organism>